<organism evidence="1 2">
    <name type="scientific">Trifolium pratense</name>
    <name type="common">Red clover</name>
    <dbReference type="NCBI Taxonomy" id="57577"/>
    <lineage>
        <taxon>Eukaryota</taxon>
        <taxon>Viridiplantae</taxon>
        <taxon>Streptophyta</taxon>
        <taxon>Embryophyta</taxon>
        <taxon>Tracheophyta</taxon>
        <taxon>Spermatophyta</taxon>
        <taxon>Magnoliopsida</taxon>
        <taxon>eudicotyledons</taxon>
        <taxon>Gunneridae</taxon>
        <taxon>Pentapetalae</taxon>
        <taxon>rosids</taxon>
        <taxon>fabids</taxon>
        <taxon>Fabales</taxon>
        <taxon>Fabaceae</taxon>
        <taxon>Papilionoideae</taxon>
        <taxon>50 kb inversion clade</taxon>
        <taxon>NPAAA clade</taxon>
        <taxon>Hologalegina</taxon>
        <taxon>IRL clade</taxon>
        <taxon>Trifolieae</taxon>
        <taxon>Trifolium</taxon>
    </lineage>
</organism>
<gene>
    <name evidence="1" type="ORF">L195_g055380</name>
</gene>
<dbReference type="ExpressionAtlas" id="A0A2K3KL20">
    <property type="expression patterns" value="baseline"/>
</dbReference>
<dbReference type="AlphaFoldDB" id="A0A2K3KL20"/>
<comment type="caution">
    <text evidence="1">The sequence shown here is derived from an EMBL/GenBank/DDBJ whole genome shotgun (WGS) entry which is preliminary data.</text>
</comment>
<reference evidence="1 2" key="1">
    <citation type="journal article" date="2014" name="Am. J. Bot.">
        <title>Genome assembly and annotation for red clover (Trifolium pratense; Fabaceae).</title>
        <authorList>
            <person name="Istvanek J."/>
            <person name="Jaros M."/>
            <person name="Krenek A."/>
            <person name="Repkova J."/>
        </authorList>
    </citation>
    <scope>NUCLEOTIDE SEQUENCE [LARGE SCALE GENOMIC DNA]</scope>
    <source>
        <strain evidence="2">cv. Tatra</strain>
        <tissue evidence="1">Young leaves</tissue>
    </source>
</reference>
<dbReference type="Proteomes" id="UP000236291">
    <property type="component" value="Unassembled WGS sequence"/>
</dbReference>
<dbReference type="EMBL" id="ASHM01100702">
    <property type="protein sequence ID" value="PNX66980.1"/>
    <property type="molecule type" value="Genomic_DNA"/>
</dbReference>
<feature type="non-terminal residue" evidence="1">
    <location>
        <position position="1"/>
    </location>
</feature>
<name>A0A2K3KL20_TRIPR</name>
<proteinExistence type="predicted"/>
<accession>A0A2K3KL20</accession>
<reference evidence="1 2" key="2">
    <citation type="journal article" date="2017" name="Front. Plant Sci.">
        <title>Gene Classification and Mining of Molecular Markers Useful in Red Clover (Trifolium pratense) Breeding.</title>
        <authorList>
            <person name="Istvanek J."/>
            <person name="Dluhosova J."/>
            <person name="Dluhos P."/>
            <person name="Patkova L."/>
            <person name="Nedelnik J."/>
            <person name="Repkova J."/>
        </authorList>
    </citation>
    <scope>NUCLEOTIDE SEQUENCE [LARGE SCALE GENOMIC DNA]</scope>
    <source>
        <strain evidence="2">cv. Tatra</strain>
        <tissue evidence="1">Young leaves</tissue>
    </source>
</reference>
<protein>
    <submittedName>
        <fullName evidence="1">Uncharacterized protein</fullName>
    </submittedName>
</protein>
<evidence type="ECO:0000313" key="2">
    <source>
        <dbReference type="Proteomes" id="UP000236291"/>
    </source>
</evidence>
<evidence type="ECO:0000313" key="1">
    <source>
        <dbReference type="EMBL" id="PNX66980.1"/>
    </source>
</evidence>
<sequence length="117" mass="12856">FLLQAKMANVAAMATTNNTTTTTNRWNMSSLRSALPSIPPTSASSLRFTAFPRRYSTTKTLRISRTKPNSLLNSFTGILPPTSFFAPSSSGILHLCLSFIAMRFCFTALEFIGKLNL</sequence>